<evidence type="ECO:0000256" key="1">
    <source>
        <dbReference type="SAM" id="MobiDB-lite"/>
    </source>
</evidence>
<keyword evidence="3" id="KW-1185">Reference proteome</keyword>
<dbReference type="InterPro" id="IPR040807">
    <property type="entry name" value="DUF5522"/>
</dbReference>
<dbReference type="OrthoDB" id="274765at2759"/>
<dbReference type="EMBL" id="KB932208">
    <property type="protein sequence ID" value="KCV68433.1"/>
    <property type="molecule type" value="Genomic_DNA"/>
</dbReference>
<reference evidence="2" key="1">
    <citation type="submission" date="2013-04" db="EMBL/GenBank/DDBJ databases">
        <title>The Genome Sequence of Fonticula alba ATCC 38817.</title>
        <authorList>
            <consortium name="The Broad Institute Genomics Platform"/>
            <person name="Russ C."/>
            <person name="Cuomo C."/>
            <person name="Burger G."/>
            <person name="Gray M.W."/>
            <person name="Holland P.W.H."/>
            <person name="King N."/>
            <person name="Lang F.B.F."/>
            <person name="Roger A.J."/>
            <person name="Ruiz-Trillo I."/>
            <person name="Brown M."/>
            <person name="Walker B."/>
            <person name="Young S."/>
            <person name="Zeng Q."/>
            <person name="Gargeya S."/>
            <person name="Fitzgerald M."/>
            <person name="Haas B."/>
            <person name="Abouelleil A."/>
            <person name="Allen A.W."/>
            <person name="Alvarado L."/>
            <person name="Arachchi H.M."/>
            <person name="Berlin A.M."/>
            <person name="Chapman S.B."/>
            <person name="Gainer-Dewar J."/>
            <person name="Goldberg J."/>
            <person name="Griggs A."/>
            <person name="Gujja S."/>
            <person name="Hansen M."/>
            <person name="Howarth C."/>
            <person name="Imamovic A."/>
            <person name="Ireland A."/>
            <person name="Larimer J."/>
            <person name="McCowan C."/>
            <person name="Murphy C."/>
            <person name="Pearson M."/>
            <person name="Poon T.W."/>
            <person name="Priest M."/>
            <person name="Roberts A."/>
            <person name="Saif S."/>
            <person name="Shea T."/>
            <person name="Sisk P."/>
            <person name="Sykes S."/>
            <person name="Wortman J."/>
            <person name="Nusbaum C."/>
            <person name="Birren B."/>
        </authorList>
    </citation>
    <scope>NUCLEOTIDE SEQUENCE [LARGE SCALE GENOMIC DNA]</scope>
    <source>
        <strain evidence="2">ATCC 38817</strain>
    </source>
</reference>
<evidence type="ECO:0000313" key="2">
    <source>
        <dbReference type="EMBL" id="KCV68433.1"/>
    </source>
</evidence>
<dbReference type="Pfam" id="PF17653">
    <property type="entry name" value="DUF5522"/>
    <property type="match status" value="1"/>
</dbReference>
<sequence length="179" mass="18603">MVTPARVLSFLGPIRCLSRLPAGARPSTAALVPIAPMSTKPGSSPPDASGLSTIPHSDSDLVSDFDLSDEGDSRVEADVAGPSTGDLPPTPITRAPLSESVRAAHAAACRAGEAWYECPDTGYFSQTRVGHLKRGFCCGCACRHCPFGHVAVGADKASLKIDGKRPPDAPFAPDISDMF</sequence>
<name>A0A058Z3E1_FONAL</name>
<feature type="region of interest" description="Disordered" evidence="1">
    <location>
        <begin position="34"/>
        <end position="91"/>
    </location>
</feature>
<dbReference type="RefSeq" id="XP_009496865.1">
    <property type="nucleotide sequence ID" value="XM_009498590.1"/>
</dbReference>
<organism evidence="2">
    <name type="scientific">Fonticula alba</name>
    <name type="common">Slime mold</name>
    <dbReference type="NCBI Taxonomy" id="691883"/>
    <lineage>
        <taxon>Eukaryota</taxon>
        <taxon>Rotosphaerida</taxon>
        <taxon>Fonticulaceae</taxon>
        <taxon>Fonticula</taxon>
    </lineage>
</organism>
<dbReference type="Proteomes" id="UP000030693">
    <property type="component" value="Unassembled WGS sequence"/>
</dbReference>
<feature type="compositionally biased region" description="Acidic residues" evidence="1">
    <location>
        <begin position="61"/>
        <end position="70"/>
    </location>
</feature>
<proteinExistence type="predicted"/>
<dbReference type="PANTHER" id="PTHR21037:SF2">
    <property type="entry name" value="SIMILAR TO NOVEL PROTEIN"/>
    <property type="match status" value="1"/>
</dbReference>
<dbReference type="AlphaFoldDB" id="A0A058Z3E1"/>
<accession>A0A058Z3E1</accession>
<dbReference type="PANTHER" id="PTHR21037">
    <property type="entry name" value="39S RIBOSOMAL PROTEIN L14, MITOCHONDRIAL"/>
    <property type="match status" value="1"/>
</dbReference>
<protein>
    <submittedName>
        <fullName evidence="2">Uncharacterized protein</fullName>
    </submittedName>
</protein>
<dbReference type="GeneID" id="20529452"/>
<dbReference type="eggNOG" id="ENOG502S4BH">
    <property type="taxonomic scope" value="Eukaryota"/>
</dbReference>
<gene>
    <name evidence="2" type="ORF">H696_04727</name>
</gene>
<evidence type="ECO:0000313" key="3">
    <source>
        <dbReference type="Proteomes" id="UP000030693"/>
    </source>
</evidence>